<feature type="transmembrane region" description="Helical" evidence="1">
    <location>
        <begin position="12"/>
        <end position="35"/>
    </location>
</feature>
<evidence type="ECO:0000256" key="1">
    <source>
        <dbReference type="SAM" id="Phobius"/>
    </source>
</evidence>
<feature type="transmembrane region" description="Helical" evidence="1">
    <location>
        <begin position="87"/>
        <end position="115"/>
    </location>
</feature>
<evidence type="ECO:0000313" key="3">
    <source>
        <dbReference type="Proteomes" id="UP000041254"/>
    </source>
</evidence>
<keyword evidence="1" id="KW-0812">Transmembrane</keyword>
<dbReference type="AlphaFoldDB" id="A0A0G4G2E5"/>
<evidence type="ECO:0008006" key="4">
    <source>
        <dbReference type="Google" id="ProtNLM"/>
    </source>
</evidence>
<evidence type="ECO:0000313" key="2">
    <source>
        <dbReference type="EMBL" id="CEM22013.1"/>
    </source>
</evidence>
<reference evidence="2 3" key="1">
    <citation type="submission" date="2014-11" db="EMBL/GenBank/DDBJ databases">
        <authorList>
            <person name="Zhu J."/>
            <person name="Qi W."/>
            <person name="Song R."/>
        </authorList>
    </citation>
    <scope>NUCLEOTIDE SEQUENCE [LARGE SCALE GENOMIC DNA]</scope>
</reference>
<dbReference type="OrthoDB" id="337361at2759"/>
<gene>
    <name evidence="2" type="ORF">Vbra_4512</name>
</gene>
<feature type="transmembrane region" description="Helical" evidence="1">
    <location>
        <begin position="284"/>
        <end position="310"/>
    </location>
</feature>
<name>A0A0G4G2E5_VITBC</name>
<dbReference type="Proteomes" id="UP000041254">
    <property type="component" value="Unassembled WGS sequence"/>
</dbReference>
<sequence>MTSLAADQDGWQGWGTIFIVVLLGAAPTLTMVICITGLHQVVLALVMMHWVCMGLLTALFITFTSAWPYYNGLMKSQLERWPEQLGWSIVAFCVMVGACFIGYAVLKCGGIFPWLCMPLRPKNIIQEGFNYSETNAWLVGMYFTIVNPVFEEFFWRLVLYRELGGRLFALDEGEFLPLRDRVATAESPSPRQPVGNAAADGVAIDVSPTSHRDVEGGATCHDSAGTFHDVRLSEVGKMVVSMFYGTYHVVVVYHLVNTLYAALAFVFLTMFGRLLIICRNTKSLGILTATAAHSGLDLGVVLAIANVLFYKWV</sequence>
<accession>A0A0G4G2E5</accession>
<organism evidence="2 3">
    <name type="scientific">Vitrella brassicaformis (strain CCMP3155)</name>
    <dbReference type="NCBI Taxonomy" id="1169540"/>
    <lineage>
        <taxon>Eukaryota</taxon>
        <taxon>Sar</taxon>
        <taxon>Alveolata</taxon>
        <taxon>Colpodellida</taxon>
        <taxon>Vitrellaceae</taxon>
        <taxon>Vitrella</taxon>
    </lineage>
</organism>
<feature type="transmembrane region" description="Helical" evidence="1">
    <location>
        <begin position="251"/>
        <end position="272"/>
    </location>
</feature>
<proteinExistence type="predicted"/>
<dbReference type="VEuPathDB" id="CryptoDB:Vbra_4512"/>
<keyword evidence="1" id="KW-0472">Membrane</keyword>
<dbReference type="EMBL" id="CDMY01000548">
    <property type="protein sequence ID" value="CEM22013.1"/>
    <property type="molecule type" value="Genomic_DNA"/>
</dbReference>
<keyword evidence="3" id="KW-1185">Reference proteome</keyword>
<keyword evidence="1" id="KW-1133">Transmembrane helix</keyword>
<dbReference type="OMA" id="MVICITG"/>
<dbReference type="InParanoid" id="A0A0G4G2E5"/>
<protein>
    <recommendedName>
        <fullName evidence="4">CAAX prenyl protease 2</fullName>
    </recommendedName>
</protein>
<feature type="transmembrane region" description="Helical" evidence="1">
    <location>
        <begin position="42"/>
        <end position="67"/>
    </location>
</feature>